<evidence type="ECO:0000313" key="2">
    <source>
        <dbReference type="Proteomes" id="UP001596380"/>
    </source>
</evidence>
<gene>
    <name evidence="1" type="ORF">ACFQKB_32495</name>
</gene>
<dbReference type="Pfam" id="PF04655">
    <property type="entry name" value="APH_6_hur"/>
    <property type="match status" value="1"/>
</dbReference>
<dbReference type="SUPFAM" id="SSF56112">
    <property type="entry name" value="Protein kinase-like (PK-like)"/>
    <property type="match status" value="1"/>
</dbReference>
<organism evidence="1 2">
    <name type="scientific">Actinomadura yumaensis</name>
    <dbReference type="NCBI Taxonomy" id="111807"/>
    <lineage>
        <taxon>Bacteria</taxon>
        <taxon>Bacillati</taxon>
        <taxon>Actinomycetota</taxon>
        <taxon>Actinomycetes</taxon>
        <taxon>Streptosporangiales</taxon>
        <taxon>Thermomonosporaceae</taxon>
        <taxon>Actinomadura</taxon>
    </lineage>
</organism>
<dbReference type="Gene3D" id="1.10.510.10">
    <property type="entry name" value="Transferase(Phosphotransferase) domain 1"/>
    <property type="match status" value="1"/>
</dbReference>
<protein>
    <submittedName>
        <fullName evidence="1">Aminoglycoside phosphotransferase family protein</fullName>
    </submittedName>
</protein>
<dbReference type="Proteomes" id="UP001596380">
    <property type="component" value="Unassembled WGS sequence"/>
</dbReference>
<accession>A0ABW2CS74</accession>
<name>A0ABW2CS74_9ACTN</name>
<dbReference type="InterPro" id="IPR011009">
    <property type="entry name" value="Kinase-like_dom_sf"/>
</dbReference>
<dbReference type="RefSeq" id="WP_378063828.1">
    <property type="nucleotide sequence ID" value="NZ_JBHSXS010000028.1"/>
</dbReference>
<proteinExistence type="predicted"/>
<evidence type="ECO:0000313" key="1">
    <source>
        <dbReference type="EMBL" id="MFC6884519.1"/>
    </source>
</evidence>
<keyword evidence="2" id="KW-1185">Reference proteome</keyword>
<dbReference type="EMBL" id="JBHSXS010000028">
    <property type="protein sequence ID" value="MFC6884519.1"/>
    <property type="molecule type" value="Genomic_DNA"/>
</dbReference>
<reference evidence="2" key="1">
    <citation type="journal article" date="2019" name="Int. J. Syst. Evol. Microbiol.">
        <title>The Global Catalogue of Microorganisms (GCM) 10K type strain sequencing project: providing services to taxonomists for standard genome sequencing and annotation.</title>
        <authorList>
            <consortium name="The Broad Institute Genomics Platform"/>
            <consortium name="The Broad Institute Genome Sequencing Center for Infectious Disease"/>
            <person name="Wu L."/>
            <person name="Ma J."/>
        </authorList>
    </citation>
    <scope>NUCLEOTIDE SEQUENCE [LARGE SCALE GENOMIC DNA]</scope>
    <source>
        <strain evidence="2">JCM 3369</strain>
    </source>
</reference>
<comment type="caution">
    <text evidence="1">The sequence shown here is derived from an EMBL/GenBank/DDBJ whole genome shotgun (WGS) entry which is preliminary data.</text>
</comment>
<dbReference type="InterPro" id="IPR006748">
    <property type="entry name" value="NH2Glyco/OHUrea_AB-resist_kin"/>
</dbReference>
<sequence>MNTSPPIEVPDAFAASYGANDAGARAWIADLPRLGGELLDRWGLRLDGPPAHGMASLVLPVVRADGTGAMLKLQQLREETAGAAAGLRAWDGNGIVRLLDHDEESGAQLLERLDATRSLASVDGAEAVRVIAELMARLTSVPAPEGLRRLADVAAAMLDEFPQAVRSLAVPSERRLVHVCASAVADLLGEPGDRLLHWDLHYDNVLAGEREPWLAIDPEPLAGDPGFDLWPALDGRWDEVEATGDVTRAVLRRFDLLTETVGLDRQRAAGWTLARVLQNTLWDIEDGKTTLDPAQTALTTAILHRWE</sequence>